<reference evidence="11 12" key="1">
    <citation type="submission" date="2019-12" db="EMBL/GenBank/DDBJ databases">
        <title>Shinella kummerowiae sp. nov., a symbiotic bacterium isolated from root nodules of the herbal legume Kummerowia stipulacea.</title>
        <authorList>
            <person name="Gao J."/>
        </authorList>
    </citation>
    <scope>NUCLEOTIDE SEQUENCE [LARGE SCALE GENOMIC DNA]</scope>
    <source>
        <strain evidence="11 12">CCBAU 25048</strain>
    </source>
</reference>
<dbReference type="GO" id="GO:0005524">
    <property type="term" value="F:ATP binding"/>
    <property type="evidence" value="ECO:0007669"/>
    <property type="project" value="UniProtKB-KW"/>
</dbReference>
<proteinExistence type="inferred from homology"/>
<dbReference type="InterPro" id="IPR050388">
    <property type="entry name" value="ABC_Ni/Peptide_Import"/>
</dbReference>
<keyword evidence="8" id="KW-1278">Translocase</keyword>
<dbReference type="CDD" id="cd03257">
    <property type="entry name" value="ABC_NikE_OppD_transporters"/>
    <property type="match status" value="2"/>
</dbReference>
<dbReference type="InterPro" id="IPR017871">
    <property type="entry name" value="ABC_transporter-like_CS"/>
</dbReference>
<dbReference type="GO" id="GO:0005886">
    <property type="term" value="C:plasma membrane"/>
    <property type="evidence" value="ECO:0007669"/>
    <property type="project" value="UniProtKB-SubCell"/>
</dbReference>
<keyword evidence="7 11" id="KW-0067">ATP-binding</keyword>
<accession>A0A6N8S922</accession>
<dbReference type="PROSITE" id="PS50893">
    <property type="entry name" value="ABC_TRANSPORTER_2"/>
    <property type="match status" value="2"/>
</dbReference>
<dbReference type="EMBL" id="WUMK01000001">
    <property type="protein sequence ID" value="MXN43786.1"/>
    <property type="molecule type" value="Genomic_DNA"/>
</dbReference>
<feature type="domain" description="ABC transporter" evidence="10">
    <location>
        <begin position="17"/>
        <end position="260"/>
    </location>
</feature>
<dbReference type="InterPro" id="IPR013563">
    <property type="entry name" value="Oligopep_ABC_C"/>
</dbReference>
<comment type="subcellular location">
    <subcellularLocation>
        <location evidence="1">Cell inner membrane</location>
        <topology evidence="1">Peripheral membrane protein</topology>
    </subcellularLocation>
</comment>
<dbReference type="InterPro" id="IPR027417">
    <property type="entry name" value="P-loop_NTPase"/>
</dbReference>
<dbReference type="Gene3D" id="3.40.50.300">
    <property type="entry name" value="P-loop containing nucleotide triphosphate hydrolases"/>
    <property type="match status" value="2"/>
</dbReference>
<dbReference type="SMART" id="SM00382">
    <property type="entry name" value="AAA"/>
    <property type="match status" value="2"/>
</dbReference>
<dbReference type="NCBIfam" id="TIGR01727">
    <property type="entry name" value="oligo_HPY"/>
    <property type="match status" value="1"/>
</dbReference>
<evidence type="ECO:0000259" key="10">
    <source>
        <dbReference type="PROSITE" id="PS50893"/>
    </source>
</evidence>
<evidence type="ECO:0000256" key="8">
    <source>
        <dbReference type="ARBA" id="ARBA00022967"/>
    </source>
</evidence>
<keyword evidence="9" id="KW-0472">Membrane</keyword>
<sequence length="593" mass="63966">MSVRAPVEDVAMREPVLTIEGLSVVLHRDGHANTVLDNIGFDVAPGEIIAIVGESGSGKSTLGLAVQGLLPREHRPWIRGSIRLDGTEIVGAPAHSLQAARRSLVRAISQDPMGALNPTMTIRNQLRESADNTDDVMFDWLRRTGLADPERIAASFPHRLSGGQRQRVLIAMAMMARPKVLIADEPTTALDASIQAQILALLQDFAREQDTAIVFITHDLGIAAAFADRLIVLHSGRLVEIGATGDVIEKPGHPYTAGLLAARFDLTTDRHRPLPTLPAARRPIGGMSQGCNYASRCPIATEDCKVRVPPLQPQHAHSGAVACFRAAQMPPPDRHLATPWPVRSTIRNDIALQLSQVRKRYPVGPRGLRAARYRDVLTSVDLSVDHGECVALLGESGAGKSTLLRIAAGLLAPDIGAVFRSDNTPQVIFQDAVSSLTPWLTIGEQVGERLRRSDICARQHARRIDETLELVELDAALKNALPAELSVGQCQRAVIARAVAVPPKLLLCDEPISAMDVSLAAAILNLFGRLRRRLDMAMLFVTHEQAAARIVADRIAVLKDGVIVMDNDPDHLIVAVPAPLAAPRQSQAQGGVR</sequence>
<evidence type="ECO:0000256" key="9">
    <source>
        <dbReference type="ARBA" id="ARBA00023136"/>
    </source>
</evidence>
<dbReference type="InterPro" id="IPR003593">
    <property type="entry name" value="AAA+_ATPase"/>
</dbReference>
<dbReference type="PANTHER" id="PTHR43297:SF14">
    <property type="entry name" value="ATPASE AAA-TYPE CORE DOMAIN-CONTAINING PROTEIN"/>
    <property type="match status" value="1"/>
</dbReference>
<dbReference type="PROSITE" id="PS00211">
    <property type="entry name" value="ABC_TRANSPORTER_1"/>
    <property type="match status" value="2"/>
</dbReference>
<dbReference type="Proteomes" id="UP000435802">
    <property type="component" value="Unassembled WGS sequence"/>
</dbReference>
<evidence type="ECO:0000256" key="6">
    <source>
        <dbReference type="ARBA" id="ARBA00022741"/>
    </source>
</evidence>
<evidence type="ECO:0000313" key="12">
    <source>
        <dbReference type="Proteomes" id="UP000435802"/>
    </source>
</evidence>
<dbReference type="Pfam" id="PF08352">
    <property type="entry name" value="oligo_HPY"/>
    <property type="match status" value="1"/>
</dbReference>
<evidence type="ECO:0000313" key="11">
    <source>
        <dbReference type="EMBL" id="MXN43786.1"/>
    </source>
</evidence>
<keyword evidence="12" id="KW-1185">Reference proteome</keyword>
<dbReference type="Pfam" id="PF00005">
    <property type="entry name" value="ABC_tran"/>
    <property type="match status" value="2"/>
</dbReference>
<dbReference type="AlphaFoldDB" id="A0A6N8S922"/>
<dbReference type="SUPFAM" id="SSF52540">
    <property type="entry name" value="P-loop containing nucleoside triphosphate hydrolases"/>
    <property type="match status" value="2"/>
</dbReference>
<name>A0A6N8S922_9HYPH</name>
<keyword evidence="4" id="KW-1003">Cell membrane</keyword>
<evidence type="ECO:0000256" key="5">
    <source>
        <dbReference type="ARBA" id="ARBA00022519"/>
    </source>
</evidence>
<comment type="similarity">
    <text evidence="2">Belongs to the ABC transporter superfamily.</text>
</comment>
<evidence type="ECO:0000256" key="3">
    <source>
        <dbReference type="ARBA" id="ARBA00022448"/>
    </source>
</evidence>
<evidence type="ECO:0000256" key="4">
    <source>
        <dbReference type="ARBA" id="ARBA00022475"/>
    </source>
</evidence>
<evidence type="ECO:0000256" key="1">
    <source>
        <dbReference type="ARBA" id="ARBA00004417"/>
    </source>
</evidence>
<keyword evidence="3" id="KW-0813">Transport</keyword>
<organism evidence="11 12">
    <name type="scientific">Shinella kummerowiae</name>
    <dbReference type="NCBI Taxonomy" id="417745"/>
    <lineage>
        <taxon>Bacteria</taxon>
        <taxon>Pseudomonadati</taxon>
        <taxon>Pseudomonadota</taxon>
        <taxon>Alphaproteobacteria</taxon>
        <taxon>Hyphomicrobiales</taxon>
        <taxon>Rhizobiaceae</taxon>
        <taxon>Shinella</taxon>
    </lineage>
</organism>
<evidence type="ECO:0000256" key="2">
    <source>
        <dbReference type="ARBA" id="ARBA00005417"/>
    </source>
</evidence>
<protein>
    <submittedName>
        <fullName evidence="11">ATP-binding cassette domain-containing protein</fullName>
    </submittedName>
</protein>
<gene>
    <name evidence="11" type="ORF">GR138_01210</name>
</gene>
<keyword evidence="5" id="KW-0997">Cell inner membrane</keyword>
<dbReference type="InterPro" id="IPR003439">
    <property type="entry name" value="ABC_transporter-like_ATP-bd"/>
</dbReference>
<dbReference type="GO" id="GO:0016887">
    <property type="term" value="F:ATP hydrolysis activity"/>
    <property type="evidence" value="ECO:0007669"/>
    <property type="project" value="InterPro"/>
</dbReference>
<evidence type="ECO:0000256" key="7">
    <source>
        <dbReference type="ARBA" id="ARBA00022840"/>
    </source>
</evidence>
<comment type="caution">
    <text evidence="11">The sequence shown here is derived from an EMBL/GenBank/DDBJ whole genome shotgun (WGS) entry which is preliminary data.</text>
</comment>
<keyword evidence="6" id="KW-0547">Nucleotide-binding</keyword>
<dbReference type="OrthoDB" id="8036461at2"/>
<dbReference type="GO" id="GO:0015833">
    <property type="term" value="P:peptide transport"/>
    <property type="evidence" value="ECO:0007669"/>
    <property type="project" value="InterPro"/>
</dbReference>
<feature type="domain" description="ABC transporter" evidence="10">
    <location>
        <begin position="352"/>
        <end position="585"/>
    </location>
</feature>
<dbReference type="PANTHER" id="PTHR43297">
    <property type="entry name" value="OLIGOPEPTIDE TRANSPORT ATP-BINDING PROTEIN APPD"/>
    <property type="match status" value="1"/>
</dbReference>